<organism evidence="4 5">
    <name type="scientific">Acinetobacter kyonggiensis</name>
    <dbReference type="NCBI Taxonomy" id="595670"/>
    <lineage>
        <taxon>Bacteria</taxon>
        <taxon>Pseudomonadati</taxon>
        <taxon>Pseudomonadota</taxon>
        <taxon>Gammaproteobacteria</taxon>
        <taxon>Moraxellales</taxon>
        <taxon>Moraxellaceae</taxon>
        <taxon>Acinetobacter</taxon>
    </lineage>
</organism>
<dbReference type="Gene3D" id="3.40.50.1390">
    <property type="entry name" value="Resolvase, N-terminal catalytic domain"/>
    <property type="match status" value="1"/>
</dbReference>
<dbReference type="InterPro" id="IPR048046">
    <property type="entry name" value="Transpos_IS607"/>
</dbReference>
<protein>
    <submittedName>
        <fullName evidence="4">Resolvase, N terminal domain</fullName>
    </submittedName>
</protein>
<reference evidence="5" key="1">
    <citation type="submission" date="2016-10" db="EMBL/GenBank/DDBJ databases">
        <authorList>
            <person name="Varghese N."/>
            <person name="Submissions S."/>
        </authorList>
    </citation>
    <scope>NUCLEOTIDE SEQUENCE [LARGE SCALE GENOMIC DNA]</scope>
    <source>
        <strain evidence="5">ANC 5109</strain>
    </source>
</reference>
<dbReference type="STRING" id="595670.SAMN05421643_1289"/>
<evidence type="ECO:0000313" key="5">
    <source>
        <dbReference type="Proteomes" id="UP000199035"/>
    </source>
</evidence>
<dbReference type="InterPro" id="IPR036162">
    <property type="entry name" value="Resolvase-like_N_sf"/>
</dbReference>
<gene>
    <name evidence="4" type="ORF">SAMN05421643_1289</name>
</gene>
<dbReference type="GO" id="GO:0003677">
    <property type="term" value="F:DNA binding"/>
    <property type="evidence" value="ECO:0007669"/>
    <property type="project" value="UniProtKB-KW"/>
</dbReference>
<dbReference type="InterPro" id="IPR006119">
    <property type="entry name" value="Resolv_N"/>
</dbReference>
<dbReference type="Pfam" id="PF00239">
    <property type="entry name" value="Resolvase"/>
    <property type="match status" value="1"/>
</dbReference>
<dbReference type="PROSITE" id="PS51736">
    <property type="entry name" value="RECOMBINASES_3"/>
    <property type="match status" value="1"/>
</dbReference>
<dbReference type="CDD" id="cd03769">
    <property type="entry name" value="SR_IS607_transposase_like"/>
    <property type="match status" value="1"/>
</dbReference>
<dbReference type="Gene3D" id="1.10.287.2170">
    <property type="match status" value="1"/>
</dbReference>
<dbReference type="SMART" id="SM00857">
    <property type="entry name" value="Resolvase"/>
    <property type="match status" value="1"/>
</dbReference>
<keyword evidence="5" id="KW-1185">Reference proteome</keyword>
<proteinExistence type="predicted"/>
<dbReference type="InterPro" id="IPR041718">
    <property type="entry name" value="IS607_transposase-like"/>
</dbReference>
<evidence type="ECO:0000256" key="2">
    <source>
        <dbReference type="ARBA" id="ARBA00023172"/>
    </source>
</evidence>
<accession>A0A1H3MK70</accession>
<sequence length="133" mass="15381">MAQKPDLANQITALENFCTANGYAVTEWVSEIGSGLNYNRKKFNKLFLDIEMGNVSMLIIAHKDRLVRFGFEWFESFAERHSCKIIIMNQESLSPAEEVTQDLLAIIHCFSSRLYGLRKYQDKVKKLVQTKEQ</sequence>
<evidence type="ECO:0000256" key="1">
    <source>
        <dbReference type="ARBA" id="ARBA00023125"/>
    </source>
</evidence>
<dbReference type="GO" id="GO:0000150">
    <property type="term" value="F:DNA strand exchange activity"/>
    <property type="evidence" value="ECO:0007669"/>
    <property type="project" value="InterPro"/>
</dbReference>
<dbReference type="EMBL" id="FNPK01000028">
    <property type="protein sequence ID" value="SDY77087.1"/>
    <property type="molecule type" value="Genomic_DNA"/>
</dbReference>
<dbReference type="NCBIfam" id="NF033518">
    <property type="entry name" value="transpos_IS607"/>
    <property type="match status" value="1"/>
</dbReference>
<keyword evidence="2" id="KW-0233">DNA recombination</keyword>
<dbReference type="AlphaFoldDB" id="A0A1H3MK70"/>
<feature type="domain" description="Resolvase/invertase-type recombinase catalytic" evidence="3">
    <location>
        <begin position="1"/>
        <end position="133"/>
    </location>
</feature>
<evidence type="ECO:0000313" key="4">
    <source>
        <dbReference type="EMBL" id="SDY77087.1"/>
    </source>
</evidence>
<dbReference type="PANTHER" id="PTHR30461">
    <property type="entry name" value="DNA-INVERTASE FROM LAMBDOID PROPHAGE"/>
    <property type="match status" value="1"/>
</dbReference>
<evidence type="ECO:0000259" key="3">
    <source>
        <dbReference type="PROSITE" id="PS51736"/>
    </source>
</evidence>
<dbReference type="SUPFAM" id="SSF53041">
    <property type="entry name" value="Resolvase-like"/>
    <property type="match status" value="1"/>
</dbReference>
<dbReference type="Proteomes" id="UP000199035">
    <property type="component" value="Unassembled WGS sequence"/>
</dbReference>
<keyword evidence="1" id="KW-0238">DNA-binding</keyword>
<dbReference type="PANTHER" id="PTHR30461:SF2">
    <property type="entry name" value="SERINE RECOMBINASE PINE-RELATED"/>
    <property type="match status" value="1"/>
</dbReference>
<name>A0A1H3MK70_9GAMM</name>
<dbReference type="InterPro" id="IPR050639">
    <property type="entry name" value="SSR_resolvase"/>
</dbReference>